<reference evidence="2" key="1">
    <citation type="submission" date="2023-07" db="EMBL/GenBank/DDBJ databases">
        <title>A chromosome-level genome assembly of Lolium multiflorum.</title>
        <authorList>
            <person name="Chen Y."/>
            <person name="Copetti D."/>
            <person name="Kolliker R."/>
            <person name="Studer B."/>
        </authorList>
    </citation>
    <scope>NUCLEOTIDE SEQUENCE</scope>
    <source>
        <strain evidence="2">02402/16</strain>
        <tissue evidence="2">Leaf</tissue>
    </source>
</reference>
<proteinExistence type="predicted"/>
<dbReference type="AlphaFoldDB" id="A0AAD8WZU3"/>
<dbReference type="GO" id="GO:0003676">
    <property type="term" value="F:nucleic acid binding"/>
    <property type="evidence" value="ECO:0007669"/>
    <property type="project" value="InterPro"/>
</dbReference>
<dbReference type="InterPro" id="IPR001584">
    <property type="entry name" value="Integrase_cat-core"/>
</dbReference>
<gene>
    <name evidence="2" type="ORF">QYE76_045181</name>
</gene>
<comment type="caution">
    <text evidence="2">The sequence shown here is derived from an EMBL/GenBank/DDBJ whole genome shotgun (WGS) entry which is preliminary data.</text>
</comment>
<organism evidence="2 3">
    <name type="scientific">Lolium multiflorum</name>
    <name type="common">Italian ryegrass</name>
    <name type="synonym">Lolium perenne subsp. multiflorum</name>
    <dbReference type="NCBI Taxonomy" id="4521"/>
    <lineage>
        <taxon>Eukaryota</taxon>
        <taxon>Viridiplantae</taxon>
        <taxon>Streptophyta</taxon>
        <taxon>Embryophyta</taxon>
        <taxon>Tracheophyta</taxon>
        <taxon>Spermatophyta</taxon>
        <taxon>Magnoliopsida</taxon>
        <taxon>Liliopsida</taxon>
        <taxon>Poales</taxon>
        <taxon>Poaceae</taxon>
        <taxon>BOP clade</taxon>
        <taxon>Pooideae</taxon>
        <taxon>Poodae</taxon>
        <taxon>Poeae</taxon>
        <taxon>Poeae Chloroplast Group 2 (Poeae type)</taxon>
        <taxon>Loliodinae</taxon>
        <taxon>Loliinae</taxon>
        <taxon>Lolium</taxon>
    </lineage>
</organism>
<sequence>MFPSLFASCCKDKLVCDICELAKHTRANYPSNSERSKIPFEVIHSDVWGPSSVTSLSGERWYVTFIDGFSRCTWLYLLKQKSDVLSAFKNFHSLVCNQYNANVKIFRSDNGTEYVNSDFNNFLSSRGIIHQTTCVNTAEQNGVAERKNRHLLEVARSLMFMMNVPKFLWGEAVKTAAYLINRMPSRVLNYKTPIECLSGTNSFIVPPKVFGCTCFVHDYRNSVGKLDPRAVKCIFVGYSPTQKGYRCWSPTEKRFFVSMDVTFHENEPFYPSNIGTTHTIHSQGEISNDDYVSGRSVMIPMIDTAQPGDQIEGEENINSGEENRSATIEEPKETLIIQWARSLLLILQDRKVP</sequence>
<evidence type="ECO:0000313" key="2">
    <source>
        <dbReference type="EMBL" id="KAK1684333.1"/>
    </source>
</evidence>
<feature type="domain" description="Integrase catalytic" evidence="1">
    <location>
        <begin position="35"/>
        <end position="201"/>
    </location>
</feature>
<dbReference type="EMBL" id="JAUUTY010000002">
    <property type="protein sequence ID" value="KAK1684333.1"/>
    <property type="molecule type" value="Genomic_DNA"/>
</dbReference>
<dbReference type="PANTHER" id="PTHR42648:SF28">
    <property type="entry name" value="TRANSPOSON-ENCODED PROTEIN WITH RIBONUCLEASE H-LIKE AND RETROVIRUS ZINC FINGER-LIKE DOMAINS"/>
    <property type="match status" value="1"/>
</dbReference>
<evidence type="ECO:0000313" key="3">
    <source>
        <dbReference type="Proteomes" id="UP001231189"/>
    </source>
</evidence>
<name>A0AAD8WZU3_LOLMU</name>
<dbReference type="Pfam" id="PF00665">
    <property type="entry name" value="rve"/>
    <property type="match status" value="1"/>
</dbReference>
<dbReference type="InterPro" id="IPR012337">
    <property type="entry name" value="RNaseH-like_sf"/>
</dbReference>
<dbReference type="Proteomes" id="UP001231189">
    <property type="component" value="Unassembled WGS sequence"/>
</dbReference>
<dbReference type="GO" id="GO:0015074">
    <property type="term" value="P:DNA integration"/>
    <property type="evidence" value="ECO:0007669"/>
    <property type="project" value="InterPro"/>
</dbReference>
<dbReference type="Pfam" id="PF25597">
    <property type="entry name" value="SH3_retrovirus"/>
    <property type="match status" value="1"/>
</dbReference>
<dbReference type="Gene3D" id="3.30.420.10">
    <property type="entry name" value="Ribonuclease H-like superfamily/Ribonuclease H"/>
    <property type="match status" value="1"/>
</dbReference>
<dbReference type="InterPro" id="IPR039537">
    <property type="entry name" value="Retrotran_Ty1/copia-like"/>
</dbReference>
<protein>
    <recommendedName>
        <fullName evidence="1">Integrase catalytic domain-containing protein</fullName>
    </recommendedName>
</protein>
<dbReference type="PANTHER" id="PTHR42648">
    <property type="entry name" value="TRANSPOSASE, PUTATIVE-RELATED"/>
    <property type="match status" value="1"/>
</dbReference>
<keyword evidence="3" id="KW-1185">Reference proteome</keyword>
<accession>A0AAD8WZU3</accession>
<dbReference type="InterPro" id="IPR036397">
    <property type="entry name" value="RNaseH_sf"/>
</dbReference>
<dbReference type="PROSITE" id="PS50994">
    <property type="entry name" value="INTEGRASE"/>
    <property type="match status" value="1"/>
</dbReference>
<dbReference type="InterPro" id="IPR057670">
    <property type="entry name" value="SH3_retrovirus"/>
</dbReference>
<dbReference type="SUPFAM" id="SSF53098">
    <property type="entry name" value="Ribonuclease H-like"/>
    <property type="match status" value="1"/>
</dbReference>
<evidence type="ECO:0000259" key="1">
    <source>
        <dbReference type="PROSITE" id="PS50994"/>
    </source>
</evidence>